<sequence>MSTFNTPPEPNPINGFVGNPVTPFSYGECPCHQAVERSRNLINAQQAATSAVCERMSVASAKAKGIVWTGNAAILFRARLDQIMQAAHTLAQECESTHRLAWG</sequence>
<dbReference type="RefSeq" id="WP_214376202.1">
    <property type="nucleotide sequence ID" value="NZ_JAFEJU010000003.1"/>
</dbReference>
<organism evidence="1 2">
    <name type="scientific">Bifidobacterium colobi</name>
    <dbReference type="NCBI Taxonomy" id="2809026"/>
    <lineage>
        <taxon>Bacteria</taxon>
        <taxon>Bacillati</taxon>
        <taxon>Actinomycetota</taxon>
        <taxon>Actinomycetes</taxon>
        <taxon>Bifidobacteriales</taxon>
        <taxon>Bifidobacteriaceae</taxon>
        <taxon>Bifidobacterium</taxon>
    </lineage>
</organism>
<dbReference type="Proteomes" id="UP000711736">
    <property type="component" value="Unassembled WGS sequence"/>
</dbReference>
<accession>A0ABS5UVC5</accession>
<gene>
    <name evidence="1" type="ORF">JS530_05630</name>
</gene>
<reference evidence="1 2" key="1">
    <citation type="journal article" date="2021" name="Environ. Microbiol.">
        <title>Genetic insights into the dark matter of the mammalian gut microbiota through targeted genome reconstruction.</title>
        <authorList>
            <person name="Lugli G.A."/>
            <person name="Alessandri G."/>
            <person name="Milani C."/>
            <person name="Viappiani A."/>
            <person name="Fontana F."/>
            <person name="Tarracchini C."/>
            <person name="Mancabelli L."/>
            <person name="Argentini C."/>
            <person name="Ruiz L."/>
            <person name="Margolles A."/>
            <person name="van Sinderen D."/>
            <person name="Turroni F."/>
            <person name="Ventura M."/>
        </authorList>
    </citation>
    <scope>NUCLEOTIDE SEQUENCE [LARGE SCALE GENOMIC DNA]</scope>
    <source>
        <strain evidence="1 2">LC6</strain>
    </source>
</reference>
<evidence type="ECO:0000313" key="1">
    <source>
        <dbReference type="EMBL" id="MBT1174985.1"/>
    </source>
</evidence>
<evidence type="ECO:0000313" key="2">
    <source>
        <dbReference type="Proteomes" id="UP000711736"/>
    </source>
</evidence>
<protein>
    <submittedName>
        <fullName evidence="1">Uncharacterized protein</fullName>
    </submittedName>
</protein>
<proteinExistence type="predicted"/>
<name>A0ABS5UVC5_9BIFI</name>
<keyword evidence="2" id="KW-1185">Reference proteome</keyword>
<dbReference type="EMBL" id="JAFEJU010000003">
    <property type="protein sequence ID" value="MBT1174985.1"/>
    <property type="molecule type" value="Genomic_DNA"/>
</dbReference>
<comment type="caution">
    <text evidence="1">The sequence shown here is derived from an EMBL/GenBank/DDBJ whole genome shotgun (WGS) entry which is preliminary data.</text>
</comment>